<feature type="transmembrane region" description="Helical" evidence="1">
    <location>
        <begin position="189"/>
        <end position="211"/>
    </location>
</feature>
<feature type="transmembrane region" description="Helical" evidence="1">
    <location>
        <begin position="165"/>
        <end position="183"/>
    </location>
</feature>
<dbReference type="Proteomes" id="UP000001137">
    <property type="component" value="Chromosome"/>
</dbReference>
<feature type="transmembrane region" description="Helical" evidence="1">
    <location>
        <begin position="290"/>
        <end position="308"/>
    </location>
</feature>
<feature type="transmembrane region" description="Helical" evidence="1">
    <location>
        <begin position="223"/>
        <end position="241"/>
    </location>
</feature>
<dbReference type="RefSeq" id="WP_012185675.1">
    <property type="nucleotide sequence ID" value="NC_009954.1"/>
</dbReference>
<evidence type="ECO:0000256" key="1">
    <source>
        <dbReference type="SAM" id="Phobius"/>
    </source>
</evidence>
<evidence type="ECO:0000313" key="2">
    <source>
        <dbReference type="EMBL" id="ABW01455.1"/>
    </source>
</evidence>
<gene>
    <name evidence="2" type="ordered locus">Cmaq_0614</name>
</gene>
<name>A8MCE9_CALMQ</name>
<protein>
    <recommendedName>
        <fullName evidence="4">DUF373 family protein</fullName>
    </recommendedName>
</protein>
<dbReference type="HOGENOM" id="CLU_048986_0_1_2"/>
<dbReference type="eggNOG" id="arCOG04151">
    <property type="taxonomic scope" value="Archaea"/>
</dbReference>
<evidence type="ECO:0000313" key="3">
    <source>
        <dbReference type="Proteomes" id="UP000001137"/>
    </source>
</evidence>
<dbReference type="InterPro" id="IPR007254">
    <property type="entry name" value="DUF373"/>
</dbReference>
<dbReference type="KEGG" id="cma:Cmaq_0614"/>
<reference evidence="2 3" key="1">
    <citation type="submission" date="2007-10" db="EMBL/GenBank/DDBJ databases">
        <title>Complete sequence of Caldivirga maquilingensis IC-167.</title>
        <authorList>
            <consortium name="US DOE Joint Genome Institute"/>
            <person name="Copeland A."/>
            <person name="Lucas S."/>
            <person name="Lapidus A."/>
            <person name="Barry K."/>
            <person name="Glavina del Rio T."/>
            <person name="Dalin E."/>
            <person name="Tice H."/>
            <person name="Pitluck S."/>
            <person name="Saunders E."/>
            <person name="Brettin T."/>
            <person name="Bruce D."/>
            <person name="Detter J.C."/>
            <person name="Han C."/>
            <person name="Schmutz J."/>
            <person name="Larimer F."/>
            <person name="Land M."/>
            <person name="Hauser L."/>
            <person name="Kyrpides N."/>
            <person name="Ivanova N."/>
            <person name="Biddle J.F."/>
            <person name="Zhang Z."/>
            <person name="Fitz-Gibbon S.T."/>
            <person name="Lowe T.M."/>
            <person name="Saltikov C."/>
            <person name="House C.H."/>
            <person name="Richardson P."/>
        </authorList>
    </citation>
    <scope>NUCLEOTIDE SEQUENCE [LARGE SCALE GENOMIC DNA]</scope>
    <source>
        <strain evidence="3">ATCC 700844 / DSM 13496 / JCM 10307 / IC-167</strain>
    </source>
</reference>
<organism evidence="2 3">
    <name type="scientific">Caldivirga maquilingensis (strain ATCC 700844 / DSM 13496 / JCM 10307 / IC-167)</name>
    <dbReference type="NCBI Taxonomy" id="397948"/>
    <lineage>
        <taxon>Archaea</taxon>
        <taxon>Thermoproteota</taxon>
        <taxon>Thermoprotei</taxon>
        <taxon>Thermoproteales</taxon>
        <taxon>Thermoproteaceae</taxon>
        <taxon>Caldivirga</taxon>
    </lineage>
</organism>
<accession>A8MCE9</accession>
<dbReference type="AlphaFoldDB" id="A8MCE9"/>
<sequence length="349" mass="39064">MAEEKILVLCVDRDNDVGERLGVKTPVIGRDEVLKVGVDFIVRYPDDSDANAIFGAIRVYDSLRPIYGNNIEVALVTGSSDSDVEADLKVMAELDKVLSVFNADGIILVSDGPSDEVVLPLIQSRRTVISVKRIVVKQTRSVEDFAVLTRYYLRKAFLEPGWRQYTLGLPGLVVMLYGIWLLIPQSIKPMIASSLSLLIGVVLLFIAFNAYRPLILFIRRYEVTFFTILVTIVILAMYINIYSPILRTNPYMILIGKPLTLPEIIGIIYGALVAVLVIETYSKSHRIPYGYIASISLISPLTGLSSIIVPGFNIASFILFLIIYVLINILVLAVIFVIRRHMRRISIER</sequence>
<feature type="transmembrane region" description="Helical" evidence="1">
    <location>
        <begin position="261"/>
        <end position="278"/>
    </location>
</feature>
<dbReference type="PANTHER" id="PTHR38815">
    <property type="entry name" value="HYPOTHETICAL MEMBRANE PROTEIN, CONSERVED, DUF373 FAMILY"/>
    <property type="match status" value="1"/>
</dbReference>
<proteinExistence type="predicted"/>
<dbReference type="GeneID" id="5710322"/>
<keyword evidence="1" id="KW-1133">Transmembrane helix</keyword>
<keyword evidence="1" id="KW-0812">Transmembrane</keyword>
<dbReference type="STRING" id="397948.Cmaq_0614"/>
<dbReference type="PANTHER" id="PTHR38815:SF1">
    <property type="entry name" value="DUF373 FAMILY PROTEIN"/>
    <property type="match status" value="1"/>
</dbReference>
<dbReference type="EMBL" id="CP000852">
    <property type="protein sequence ID" value="ABW01455.1"/>
    <property type="molecule type" value="Genomic_DNA"/>
</dbReference>
<dbReference type="Pfam" id="PF04123">
    <property type="entry name" value="DUF373"/>
    <property type="match status" value="1"/>
</dbReference>
<feature type="transmembrane region" description="Helical" evidence="1">
    <location>
        <begin position="314"/>
        <end position="338"/>
    </location>
</feature>
<dbReference type="OrthoDB" id="31282at2157"/>
<keyword evidence="3" id="KW-1185">Reference proteome</keyword>
<evidence type="ECO:0008006" key="4">
    <source>
        <dbReference type="Google" id="ProtNLM"/>
    </source>
</evidence>
<keyword evidence="1" id="KW-0472">Membrane</keyword>